<dbReference type="GO" id="GO:0010008">
    <property type="term" value="C:endosome membrane"/>
    <property type="evidence" value="ECO:0007669"/>
    <property type="project" value="UniProtKB-SubCell"/>
</dbReference>
<feature type="non-terminal residue" evidence="20">
    <location>
        <position position="412"/>
    </location>
</feature>
<dbReference type="CDD" id="cd00052">
    <property type="entry name" value="EH"/>
    <property type="match status" value="1"/>
</dbReference>
<dbReference type="Pfam" id="PF12761">
    <property type="entry name" value="End3"/>
    <property type="match status" value="1"/>
</dbReference>
<keyword evidence="14" id="KW-0206">Cytoskeleton</keyword>
<evidence type="ECO:0000256" key="13">
    <source>
        <dbReference type="ARBA" id="ARBA00023136"/>
    </source>
</evidence>
<feature type="region of interest" description="Disordered" evidence="17">
    <location>
        <begin position="337"/>
        <end position="391"/>
    </location>
</feature>
<evidence type="ECO:0000256" key="12">
    <source>
        <dbReference type="ARBA" id="ARBA00023054"/>
    </source>
</evidence>
<evidence type="ECO:0000256" key="4">
    <source>
        <dbReference type="ARBA" id="ARBA00009909"/>
    </source>
</evidence>
<keyword evidence="12" id="KW-0175">Coiled coil</keyword>
<evidence type="ECO:0000256" key="1">
    <source>
        <dbReference type="ARBA" id="ARBA00004125"/>
    </source>
</evidence>
<keyword evidence="10" id="KW-0967">Endosome</keyword>
<evidence type="ECO:0000256" key="8">
    <source>
        <dbReference type="ARBA" id="ARBA00022583"/>
    </source>
</evidence>
<proteinExistence type="inferred from homology"/>
<dbReference type="InterPro" id="IPR000261">
    <property type="entry name" value="EH_dom"/>
</dbReference>
<dbReference type="GO" id="GO:0016197">
    <property type="term" value="P:endosomal transport"/>
    <property type="evidence" value="ECO:0007669"/>
    <property type="project" value="TreeGrafter"/>
</dbReference>
<evidence type="ECO:0000256" key="7">
    <source>
        <dbReference type="ARBA" id="ARBA00022490"/>
    </source>
</evidence>
<keyword evidence="7" id="KW-0963">Cytoplasm</keyword>
<dbReference type="GO" id="GO:0007015">
    <property type="term" value="P:actin filament organization"/>
    <property type="evidence" value="ECO:0007669"/>
    <property type="project" value="InterPro"/>
</dbReference>
<evidence type="ECO:0000256" key="6">
    <source>
        <dbReference type="ARBA" id="ARBA00022475"/>
    </source>
</evidence>
<keyword evidence="9" id="KW-0677">Repeat</keyword>
<evidence type="ECO:0000256" key="15">
    <source>
        <dbReference type="ARBA" id="ARBA00025194"/>
    </source>
</evidence>
<sequence length="412" mass="44480">MNSLAVSAEEQRLYQQHFLNANPIDGRLPGAAARANLMQSGLPTHQLGQIWELADIDRDGALDFDEYCIALKLVFSLLNRAIDGVPPELPPSLIPQSKYRHFTGNSGASNTSPAHIVSPQLSSPGASAGAGAFGHQPLSGGALEWYVPGADRARYQGLFAQHARGSPYVRMLDVDELLGSLGIPRAAVTQAWALVDVRKYQQLNQEQFIYLMHVLGAHSRGVPLPGTLPSVVKDAIYSSLSLDGGPGAAAASPGHGYSRGKPATAADPRKPGLYGERSGNVALADSYLSKLKSSSTFKNDAGSRYASPGKCAEEERQLRDELRDLDEQAEKLRADYDRLGRDSRDEDPLGATLRELEELKAHKEREKRQAEESQPAAAGGGHASESVQDIKQSIFHLEGHLSFLQSGRRAMD</sequence>
<comment type="function">
    <text evidence="15">Component of the PAN1 actin cytoskeleton-regulatory complex required for the internalization of endosomes during actin-coupled endocytosis. The complex links the site of endocytosis to the cell membrane-associated actin cytoskeleton. Mediates uptake of external molecules and vacuolar degradation of plasma membrane proteins. Plays a role in the proper organization of the cell membrane-associated actin cytoskeleton and promotes its destabilization.</text>
</comment>
<dbReference type="PROSITE" id="PS00018">
    <property type="entry name" value="EF_HAND_1"/>
    <property type="match status" value="1"/>
</dbReference>
<dbReference type="GO" id="GO:0030479">
    <property type="term" value="C:actin cortical patch"/>
    <property type="evidence" value="ECO:0007669"/>
    <property type="project" value="UniProtKB-SubCell"/>
</dbReference>
<evidence type="ECO:0000256" key="3">
    <source>
        <dbReference type="ARBA" id="ARBA00004413"/>
    </source>
</evidence>
<evidence type="ECO:0000256" key="17">
    <source>
        <dbReference type="SAM" id="MobiDB-lite"/>
    </source>
</evidence>
<evidence type="ECO:0000256" key="16">
    <source>
        <dbReference type="ARBA" id="ARBA00029684"/>
    </source>
</evidence>
<evidence type="ECO:0000313" key="21">
    <source>
        <dbReference type="Proteomes" id="UP001143981"/>
    </source>
</evidence>
<gene>
    <name evidence="20" type="primary">END3</name>
    <name evidence="20" type="ORF">LPJ61_006498</name>
</gene>
<feature type="domain" description="EF-hand" evidence="19">
    <location>
        <begin position="42"/>
        <end position="77"/>
    </location>
</feature>
<protein>
    <recommendedName>
        <fullName evidence="16">Endocytosis protein 3</fullName>
    </recommendedName>
</protein>
<comment type="caution">
    <text evidence="20">The sequence shown here is derived from an EMBL/GenBank/DDBJ whole genome shotgun (WGS) entry which is preliminary data.</text>
</comment>
<dbReference type="EMBL" id="JANBOI010003245">
    <property type="protein sequence ID" value="KAJ1718724.1"/>
    <property type="molecule type" value="Genomic_DNA"/>
</dbReference>
<feature type="compositionally biased region" description="Basic and acidic residues" evidence="17">
    <location>
        <begin position="337"/>
        <end position="347"/>
    </location>
</feature>
<dbReference type="InterPro" id="IPR025604">
    <property type="entry name" value="End3"/>
</dbReference>
<dbReference type="PANTHER" id="PTHR11216">
    <property type="entry name" value="EH DOMAIN"/>
    <property type="match status" value="1"/>
</dbReference>
<dbReference type="Pfam" id="PF12763">
    <property type="entry name" value="EH"/>
    <property type="match status" value="1"/>
</dbReference>
<dbReference type="InterPro" id="IPR011992">
    <property type="entry name" value="EF-hand-dom_pair"/>
</dbReference>
<comment type="subcellular location">
    <subcellularLocation>
        <location evidence="3">Cell membrane</location>
        <topology evidence="3">Peripheral membrane protein</topology>
        <orientation evidence="3">Cytoplasmic side</orientation>
    </subcellularLocation>
    <subcellularLocation>
        <location evidence="2">Cytoplasm</location>
        <location evidence="2">Cytoskeleton</location>
        <location evidence="2">Actin patch</location>
    </subcellularLocation>
    <subcellularLocation>
        <location evidence="1">Endosome membrane</location>
        <topology evidence="1">Peripheral membrane protein</topology>
        <orientation evidence="1">Cytoplasmic side</orientation>
    </subcellularLocation>
</comment>
<evidence type="ECO:0000256" key="10">
    <source>
        <dbReference type="ARBA" id="ARBA00022753"/>
    </source>
</evidence>
<feature type="region of interest" description="Disordered" evidence="17">
    <location>
        <begin position="248"/>
        <end position="277"/>
    </location>
</feature>
<keyword evidence="21" id="KW-1185">Reference proteome</keyword>
<feature type="domain" description="EH" evidence="18">
    <location>
        <begin position="151"/>
        <end position="230"/>
    </location>
</feature>
<keyword evidence="6" id="KW-1003">Cell membrane</keyword>
<dbReference type="Proteomes" id="UP001143981">
    <property type="component" value="Unassembled WGS sequence"/>
</dbReference>
<dbReference type="AlphaFoldDB" id="A0A9W7XQF0"/>
<dbReference type="GO" id="GO:0005886">
    <property type="term" value="C:plasma membrane"/>
    <property type="evidence" value="ECO:0007669"/>
    <property type="project" value="UniProtKB-SubCell"/>
</dbReference>
<dbReference type="PROSITE" id="PS50222">
    <property type="entry name" value="EF_HAND_2"/>
    <property type="match status" value="1"/>
</dbReference>
<evidence type="ECO:0000256" key="5">
    <source>
        <dbReference type="ARBA" id="ARBA00011159"/>
    </source>
</evidence>
<feature type="region of interest" description="Disordered" evidence="17">
    <location>
        <begin position="296"/>
        <end position="317"/>
    </location>
</feature>
<feature type="compositionally biased region" description="Basic and acidic residues" evidence="17">
    <location>
        <begin position="354"/>
        <end position="371"/>
    </location>
</feature>
<evidence type="ECO:0000256" key="14">
    <source>
        <dbReference type="ARBA" id="ARBA00023212"/>
    </source>
</evidence>
<evidence type="ECO:0000256" key="2">
    <source>
        <dbReference type="ARBA" id="ARBA00004134"/>
    </source>
</evidence>
<dbReference type="SUPFAM" id="SSF47473">
    <property type="entry name" value="EF-hand"/>
    <property type="match status" value="2"/>
</dbReference>
<dbReference type="PROSITE" id="PS50031">
    <property type="entry name" value="EH"/>
    <property type="match status" value="2"/>
</dbReference>
<evidence type="ECO:0000259" key="19">
    <source>
        <dbReference type="PROSITE" id="PS50222"/>
    </source>
</evidence>
<dbReference type="SMART" id="SM00054">
    <property type="entry name" value="EFh"/>
    <property type="match status" value="1"/>
</dbReference>
<dbReference type="PANTHER" id="PTHR11216:SF74">
    <property type="entry name" value="ACTIN CYTOSKELETON-REGULATORY COMPLEX PROTEIN END3"/>
    <property type="match status" value="1"/>
</dbReference>
<keyword evidence="8" id="KW-0254">Endocytosis</keyword>
<comment type="subunit">
    <text evidence="5">Component of the PAN1 actin cytoskeleton-regulatory complex.</text>
</comment>
<name>A0A9W7XQF0_9FUNG</name>
<keyword evidence="13" id="KW-0472">Membrane</keyword>
<feature type="domain" description="EH" evidence="18">
    <location>
        <begin position="10"/>
        <end position="100"/>
    </location>
</feature>
<reference evidence="20" key="1">
    <citation type="submission" date="2022-07" db="EMBL/GenBank/DDBJ databases">
        <title>Phylogenomic reconstructions and comparative analyses of Kickxellomycotina fungi.</title>
        <authorList>
            <person name="Reynolds N.K."/>
            <person name="Stajich J.E."/>
            <person name="Barry K."/>
            <person name="Grigoriev I.V."/>
            <person name="Crous P."/>
            <person name="Smith M.E."/>
        </authorList>
    </citation>
    <scope>NUCLEOTIDE SEQUENCE</scope>
    <source>
        <strain evidence="20">BCRC 34381</strain>
    </source>
</reference>
<evidence type="ECO:0000256" key="9">
    <source>
        <dbReference type="ARBA" id="ARBA00022737"/>
    </source>
</evidence>
<dbReference type="GO" id="GO:0005509">
    <property type="term" value="F:calcium ion binding"/>
    <property type="evidence" value="ECO:0007669"/>
    <property type="project" value="InterPro"/>
</dbReference>
<evidence type="ECO:0000259" key="18">
    <source>
        <dbReference type="PROSITE" id="PS50031"/>
    </source>
</evidence>
<comment type="similarity">
    <text evidence="4">Belongs to the END3 family.</text>
</comment>
<evidence type="ECO:0000256" key="11">
    <source>
        <dbReference type="ARBA" id="ARBA00022837"/>
    </source>
</evidence>
<keyword evidence="11" id="KW-0106">Calcium</keyword>
<organism evidence="20 21">
    <name type="scientific">Coemansia biformis</name>
    <dbReference type="NCBI Taxonomy" id="1286918"/>
    <lineage>
        <taxon>Eukaryota</taxon>
        <taxon>Fungi</taxon>
        <taxon>Fungi incertae sedis</taxon>
        <taxon>Zoopagomycota</taxon>
        <taxon>Kickxellomycotina</taxon>
        <taxon>Kickxellomycetes</taxon>
        <taxon>Kickxellales</taxon>
        <taxon>Kickxellaceae</taxon>
        <taxon>Coemansia</taxon>
    </lineage>
</organism>
<evidence type="ECO:0000313" key="20">
    <source>
        <dbReference type="EMBL" id="KAJ1718724.1"/>
    </source>
</evidence>
<dbReference type="Gene3D" id="1.10.238.10">
    <property type="entry name" value="EF-hand"/>
    <property type="match status" value="2"/>
</dbReference>
<dbReference type="OrthoDB" id="1716625at2759"/>
<dbReference type="InterPro" id="IPR018247">
    <property type="entry name" value="EF_Hand_1_Ca_BS"/>
</dbReference>
<dbReference type="GO" id="GO:0006897">
    <property type="term" value="P:endocytosis"/>
    <property type="evidence" value="ECO:0007669"/>
    <property type="project" value="UniProtKB-KW"/>
</dbReference>
<dbReference type="InterPro" id="IPR002048">
    <property type="entry name" value="EF_hand_dom"/>
</dbReference>
<accession>A0A9W7XQF0</accession>
<dbReference type="SMART" id="SM00027">
    <property type="entry name" value="EH"/>
    <property type="match status" value="2"/>
</dbReference>